<proteinExistence type="predicted"/>
<evidence type="ECO:0000313" key="3">
    <source>
        <dbReference type="EMBL" id="RGR67871.1"/>
    </source>
</evidence>
<sequence>MQKGTIKAIVLPVVFVLAVIIFSFMTNQTNEDLTTEMSEATLPVLTLYDGKTAINELYGYTEKMDAAYMRDTITPIGEDRLLPVTVKTYQTAVDKISYEIRSLDAKRLIANADVTSYTENKGMISMELPIQNLLEENEEYLLVIQLESGDRMIYYYTRIIESQNSYVSECIDFVRQFNDTTFDSEKAASLSTYMEKTTGDNTTLQYVTLNNSLNQVSWAEFHGTRLTTPVPSVKEITPTYNVIVLDYVVTRVGQNGQSEYYNVEEYYRVRYTNTRMYLLNFERTMEEIFRGENDSISGNSILLGIRSKDVEYQTNESGKVVTFVQEGELWSYNQEANTLAKVFSFRGYEGVDDRENYGEHDIKIVNIDEAGSIDYIVYGYMNRGIHEGTVGIAVYHYDSLANTNEEQVFIPSSQSYEVMKSELGQLMYVTESGAFYIMVDGNVYGIDLNSLDTKVLVEGLSDEAVAISESNRFLAWVDPSAVRGSDTIHMIDFVTEKVTDVTGSASDYVKPLGFMQEDFVYGVAKSADVVVDAAGNTLFPMYQVKIMDTSSEEHEILKTYEKPGYYVQNITISGYTIYLNRIQNNGTAYVDADQDMIMNREGDSLKVVDIATKNTDEKETQVLITLQDEAKKKTPKILTPKETILEQKREVSLKEEKDNNRYYVYVKGEVVLTTDSVSDAIIAANSQMGVVIGENQQYVWKRSRKTAQAAFNDIVVGEEDSGAGSIAQCVNAILEKEEINISVSALISQGETPKQILLNTLKDATVLDLTGCTVDEILYYVSNGYPVFAMTGSNDAVLVVGYDANNVVLYDPAMGQTYKRTTADADEMFFNAGNIFFTYQK</sequence>
<dbReference type="EMBL" id="CVRS01000066">
    <property type="protein sequence ID" value="CRL36777.1"/>
    <property type="molecule type" value="Genomic_DNA"/>
</dbReference>
<protein>
    <recommendedName>
        <fullName evidence="6">Peptidase C39-like domain-containing protein</fullName>
    </recommendedName>
</protein>
<dbReference type="RefSeq" id="WP_055039479.1">
    <property type="nucleotide sequence ID" value="NZ_CVRS01000066.1"/>
</dbReference>
<dbReference type="Gene3D" id="3.90.70.10">
    <property type="entry name" value="Cysteine proteinases"/>
    <property type="match status" value="1"/>
</dbReference>
<dbReference type="Proteomes" id="UP000049828">
    <property type="component" value="Unassembled WGS sequence"/>
</dbReference>
<dbReference type="AlphaFoldDB" id="A0A0M6WK27"/>
<keyword evidence="1" id="KW-0472">Membrane</keyword>
<dbReference type="SUPFAM" id="SSF69322">
    <property type="entry name" value="Tricorn protease domain 2"/>
    <property type="match status" value="1"/>
</dbReference>
<organism evidence="2 4">
    <name type="scientific">Roseburia inulinivorans</name>
    <dbReference type="NCBI Taxonomy" id="360807"/>
    <lineage>
        <taxon>Bacteria</taxon>
        <taxon>Bacillati</taxon>
        <taxon>Bacillota</taxon>
        <taxon>Clostridia</taxon>
        <taxon>Lachnospirales</taxon>
        <taxon>Lachnospiraceae</taxon>
        <taxon>Roseburia</taxon>
    </lineage>
</organism>
<evidence type="ECO:0000313" key="2">
    <source>
        <dbReference type="EMBL" id="CRL36777.1"/>
    </source>
</evidence>
<dbReference type="Proteomes" id="UP000285820">
    <property type="component" value="Unassembled WGS sequence"/>
</dbReference>
<dbReference type="OrthoDB" id="1761263at2"/>
<keyword evidence="4" id="KW-1185">Reference proteome</keyword>
<feature type="transmembrane region" description="Helical" evidence="1">
    <location>
        <begin position="7"/>
        <end position="25"/>
    </location>
</feature>
<evidence type="ECO:0008006" key="6">
    <source>
        <dbReference type="Google" id="ProtNLM"/>
    </source>
</evidence>
<evidence type="ECO:0000313" key="5">
    <source>
        <dbReference type="Proteomes" id="UP000285820"/>
    </source>
</evidence>
<evidence type="ECO:0000313" key="4">
    <source>
        <dbReference type="Proteomes" id="UP000049828"/>
    </source>
</evidence>
<reference evidence="2" key="1">
    <citation type="submission" date="2015-05" db="EMBL/GenBank/DDBJ databases">
        <authorList>
            <person name="Wang D.B."/>
            <person name="Wang M."/>
        </authorList>
    </citation>
    <scope>NUCLEOTIDE SEQUENCE [LARGE SCALE GENOMIC DNA]</scope>
    <source>
        <strain evidence="2">L1-83</strain>
    </source>
</reference>
<reference evidence="3 5" key="3">
    <citation type="submission" date="2018-08" db="EMBL/GenBank/DDBJ databases">
        <title>A genome reference for cultivated species of the human gut microbiota.</title>
        <authorList>
            <person name="Zou Y."/>
            <person name="Xue W."/>
            <person name="Luo G."/>
        </authorList>
    </citation>
    <scope>NUCLEOTIDE SEQUENCE [LARGE SCALE GENOMIC DNA]</scope>
    <source>
        <strain evidence="3 5">AF24-4</strain>
    </source>
</reference>
<keyword evidence="1" id="KW-1133">Transmembrane helix</keyword>
<reference evidence="4" key="2">
    <citation type="submission" date="2015-05" db="EMBL/GenBank/DDBJ databases">
        <authorList>
            <consortium name="Pathogen Informatics"/>
        </authorList>
    </citation>
    <scope>NUCLEOTIDE SEQUENCE [LARGE SCALE GENOMIC DNA]</scope>
    <source>
        <strain evidence="4">L1-83</strain>
    </source>
</reference>
<dbReference type="EMBL" id="QRUN01000012">
    <property type="protein sequence ID" value="RGR67871.1"/>
    <property type="molecule type" value="Genomic_DNA"/>
</dbReference>
<dbReference type="STRING" id="360807.ERS852392_02226"/>
<accession>A0A0M6WK27</accession>
<gene>
    <name evidence="3" type="ORF">DWY29_09540</name>
    <name evidence="2" type="ORF">RIL183_20101</name>
</gene>
<name>A0A0M6WK27_9FIRM</name>
<keyword evidence="1" id="KW-0812">Transmembrane</keyword>
<evidence type="ECO:0000256" key="1">
    <source>
        <dbReference type="SAM" id="Phobius"/>
    </source>
</evidence>